<name>A0A7W8ITD3_9BACL</name>
<evidence type="ECO:0008006" key="3">
    <source>
        <dbReference type="Google" id="ProtNLM"/>
    </source>
</evidence>
<proteinExistence type="predicted"/>
<accession>A0A7W8ITD3</accession>
<organism evidence="1 2">
    <name type="scientific">Anoxybacteroides tepidamans</name>
    <dbReference type="NCBI Taxonomy" id="265948"/>
    <lineage>
        <taxon>Bacteria</taxon>
        <taxon>Bacillati</taxon>
        <taxon>Bacillota</taxon>
        <taxon>Bacilli</taxon>
        <taxon>Bacillales</taxon>
        <taxon>Anoxybacillaceae</taxon>
        <taxon>Anoxybacteroides</taxon>
    </lineage>
</organism>
<gene>
    <name evidence="1" type="ORF">HNQ34_002578</name>
</gene>
<dbReference type="Proteomes" id="UP000520011">
    <property type="component" value="Unassembled WGS sequence"/>
</dbReference>
<dbReference type="AlphaFoldDB" id="A0A7W8ITD3"/>
<reference evidence="1 2" key="1">
    <citation type="submission" date="2020-08" db="EMBL/GenBank/DDBJ databases">
        <title>Genomic Encyclopedia of Type Strains, Phase IV (KMG-IV): sequencing the most valuable type-strain genomes for metagenomic binning, comparative biology and taxonomic classification.</title>
        <authorList>
            <person name="Goeker M."/>
        </authorList>
    </citation>
    <scope>NUCLEOTIDE SEQUENCE [LARGE SCALE GENOMIC DNA]</scope>
    <source>
        <strain evidence="1 2">DSM 16325</strain>
    </source>
</reference>
<protein>
    <recommendedName>
        <fullName evidence="3">Fur-regulated basic protein FbpA</fullName>
    </recommendedName>
</protein>
<dbReference type="Pfam" id="PF13076">
    <property type="entry name" value="Fur_reg_FbpA"/>
    <property type="match status" value="1"/>
</dbReference>
<keyword evidence="2" id="KW-1185">Reference proteome</keyword>
<sequence>MGNLMRRAILKQKQFYIYELIKTGFFDSDSLYQWTISELRHEYERSVGRRKRKRGDHFESASS</sequence>
<dbReference type="EMBL" id="JACHEP010000016">
    <property type="protein sequence ID" value="MBB5325477.1"/>
    <property type="molecule type" value="Genomic_DNA"/>
</dbReference>
<evidence type="ECO:0000313" key="1">
    <source>
        <dbReference type="EMBL" id="MBB5325477.1"/>
    </source>
</evidence>
<evidence type="ECO:0000313" key="2">
    <source>
        <dbReference type="Proteomes" id="UP000520011"/>
    </source>
</evidence>
<dbReference type="InterPro" id="IPR025072">
    <property type="entry name" value="Fur_reg_FbpA"/>
</dbReference>
<comment type="caution">
    <text evidence="1">The sequence shown here is derived from an EMBL/GenBank/DDBJ whole genome shotgun (WGS) entry which is preliminary data.</text>
</comment>